<gene>
    <name evidence="1" type="ORF">VNI00_000717</name>
</gene>
<sequence length="382" mass="42730">MQVIKKDREYGLAVRGLALNIPVESSGVMRGFARIVQQGLGAMSRLTRLVLTLSWFDEPILPQLLLGMILSSLSFPWLEEFRFFGDLDQAVEEFLSRHASTVKILELDGEVVPGFTSSTTGPPFVALCKASATPASISFLTRCGLPALKEFELLRFEDLSNTENALLALAKEVSMVLEGLQVYVLGLGESVLAIVSQHFPRLKSLAIACSTDFFTTERWSDTASFSNFSFIDVDQVVDHCSQLSELVSLDWSNGYCDCWDRGWDDLLQIVRYSPKLNHLALPDSGVWDRVHQAFWIPTYLNPGDPKRLGYRWLLDSIVKQQYPYLPAFLALVEAKLVEYGNDIESDVKDPGSVISLLKQQGIPVSRTTVIQLLQLGRDVKLY</sequence>
<dbReference type="InterPro" id="IPR032675">
    <property type="entry name" value="LRR_dom_sf"/>
</dbReference>
<proteinExistence type="predicted"/>
<accession>A0AAW0EBY8</accession>
<evidence type="ECO:0000313" key="1">
    <source>
        <dbReference type="EMBL" id="KAK7060982.1"/>
    </source>
</evidence>
<reference evidence="1 2" key="1">
    <citation type="submission" date="2024-01" db="EMBL/GenBank/DDBJ databases">
        <title>A draft genome for a cacao thread blight-causing isolate of Paramarasmius palmivorus.</title>
        <authorList>
            <person name="Baruah I.K."/>
            <person name="Bukari Y."/>
            <person name="Amoako-Attah I."/>
            <person name="Meinhardt L.W."/>
            <person name="Bailey B.A."/>
            <person name="Cohen S.P."/>
        </authorList>
    </citation>
    <scope>NUCLEOTIDE SEQUENCE [LARGE SCALE GENOMIC DNA]</scope>
    <source>
        <strain evidence="1 2">GH-12</strain>
    </source>
</reference>
<keyword evidence="2" id="KW-1185">Reference proteome</keyword>
<dbReference type="EMBL" id="JAYKXP010000002">
    <property type="protein sequence ID" value="KAK7060982.1"/>
    <property type="molecule type" value="Genomic_DNA"/>
</dbReference>
<dbReference type="Proteomes" id="UP001383192">
    <property type="component" value="Unassembled WGS sequence"/>
</dbReference>
<name>A0AAW0EBY8_9AGAR</name>
<protein>
    <submittedName>
        <fullName evidence="1">Uncharacterized protein</fullName>
    </submittedName>
</protein>
<evidence type="ECO:0000313" key="2">
    <source>
        <dbReference type="Proteomes" id="UP001383192"/>
    </source>
</evidence>
<comment type="caution">
    <text evidence="1">The sequence shown here is derived from an EMBL/GenBank/DDBJ whole genome shotgun (WGS) entry which is preliminary data.</text>
</comment>
<dbReference type="Gene3D" id="3.80.10.10">
    <property type="entry name" value="Ribonuclease Inhibitor"/>
    <property type="match status" value="1"/>
</dbReference>
<organism evidence="1 2">
    <name type="scientific">Paramarasmius palmivorus</name>
    <dbReference type="NCBI Taxonomy" id="297713"/>
    <lineage>
        <taxon>Eukaryota</taxon>
        <taxon>Fungi</taxon>
        <taxon>Dikarya</taxon>
        <taxon>Basidiomycota</taxon>
        <taxon>Agaricomycotina</taxon>
        <taxon>Agaricomycetes</taxon>
        <taxon>Agaricomycetidae</taxon>
        <taxon>Agaricales</taxon>
        <taxon>Marasmiineae</taxon>
        <taxon>Marasmiaceae</taxon>
        <taxon>Paramarasmius</taxon>
    </lineage>
</organism>
<dbReference type="AlphaFoldDB" id="A0AAW0EBY8"/>